<evidence type="ECO:0000313" key="6">
    <source>
        <dbReference type="Proteomes" id="UP000593560"/>
    </source>
</evidence>
<reference evidence="5 6" key="1">
    <citation type="journal article" date="2019" name="Genome Biol. Evol.">
        <title>Insights into the evolution of the New World diploid cottons (Gossypium, subgenus Houzingenia) based on genome sequencing.</title>
        <authorList>
            <person name="Grover C.E."/>
            <person name="Arick M.A. 2nd"/>
            <person name="Thrash A."/>
            <person name="Conover J.L."/>
            <person name="Sanders W.S."/>
            <person name="Peterson D.G."/>
            <person name="Frelichowski J.E."/>
            <person name="Scheffler J.A."/>
            <person name="Scheffler B.E."/>
            <person name="Wendel J.F."/>
        </authorList>
    </citation>
    <scope>NUCLEOTIDE SEQUENCE [LARGE SCALE GENOMIC DNA]</scope>
    <source>
        <strain evidence="5">0</strain>
        <tissue evidence="5">Leaf</tissue>
    </source>
</reference>
<evidence type="ECO:0000313" key="5">
    <source>
        <dbReference type="EMBL" id="MBA0815551.1"/>
    </source>
</evidence>
<comment type="caution">
    <text evidence="5">The sequence shown here is derived from an EMBL/GenBank/DDBJ whole genome shotgun (WGS) entry which is preliminary data.</text>
</comment>
<dbReference type="GO" id="GO:0003676">
    <property type="term" value="F:nucleic acid binding"/>
    <property type="evidence" value="ECO:0007669"/>
    <property type="project" value="InterPro"/>
</dbReference>
<dbReference type="SMART" id="SM00733">
    <property type="entry name" value="Mterf"/>
    <property type="match status" value="9"/>
</dbReference>
<dbReference type="GO" id="GO:0006353">
    <property type="term" value="P:DNA-templated transcription termination"/>
    <property type="evidence" value="ECO:0007669"/>
    <property type="project" value="UniProtKB-KW"/>
</dbReference>
<evidence type="ECO:0000256" key="3">
    <source>
        <dbReference type="ARBA" id="ARBA00022946"/>
    </source>
</evidence>
<gene>
    <name evidence="5" type="ORF">Gohar_000315</name>
</gene>
<name>A0A7J9I097_9ROSI</name>
<evidence type="ECO:0008006" key="7">
    <source>
        <dbReference type="Google" id="ProtNLM"/>
    </source>
</evidence>
<dbReference type="Gene3D" id="1.25.70.10">
    <property type="entry name" value="Transcription termination factor 3, mitochondrial"/>
    <property type="match status" value="1"/>
</dbReference>
<keyword evidence="2" id="KW-0806">Transcription termination</keyword>
<feature type="region of interest" description="Disordered" evidence="4">
    <location>
        <begin position="543"/>
        <end position="582"/>
    </location>
</feature>
<accession>A0A7J9I097</accession>
<sequence>ENDHHHHRDSEDKPKTPPHILPPQEKQNILEMSLVTKRGPQFPGSIYANSLPSLQSVIQTQNEDDEDDEEVMIRRALDIRRKVTAEVFKAAMKKGKFGITYSTNLVNRLPDFIDHVMIEAAALKRSPEFKDSTFNLRAKLVIDHSNVVPLIRWLKHNNLSYPKIAKLICMSKGNLDSIRRLVEWLKTVYVKGEFLGATLLKSGDDILHRRLEELDEIVDYLESNGVRRDWIGFVISRCPRLLSYSMEEVKTRVDFYLNMGMNENDFGTMVFDYPGVLGYFTLEEMNQKVNYLKEFGLSTEDVGKLLAFRPQLMGCSIEERWKPLVKYLYYLGISRDGMRRMLTIKPMIFCFNFETTIAPKVVIVQFFRDIGVQEDAIGNMLVKFPPLLTYSLHKKIRPVVIYLMTKAGVTEKDIGKVIALGPELLGCNIAKTLEVNVKYFLSLGIRVRQLGEMIGDFPKLLRYKVDLLYPKYQYLRRTMVRPLQDVIEFPRFFSYSLEERIIPRHKIMVENRVNFKLRYMLACTDEEFNQRVADKVERRQRFESGRMDDAVSDSQMAEGLSRGQMRNGHTRSEDSLGLLLGA</sequence>
<evidence type="ECO:0000256" key="1">
    <source>
        <dbReference type="ARBA" id="ARBA00007692"/>
    </source>
</evidence>
<dbReference type="Proteomes" id="UP000593560">
    <property type="component" value="Unassembled WGS sequence"/>
</dbReference>
<dbReference type="OrthoDB" id="637682at2759"/>
<proteinExistence type="inferred from homology"/>
<dbReference type="InterPro" id="IPR038538">
    <property type="entry name" value="MTERF_sf"/>
</dbReference>
<keyword evidence="3" id="KW-0809">Transit peptide</keyword>
<keyword evidence="2" id="KW-0804">Transcription</keyword>
<dbReference type="EMBL" id="JABFAD010000013">
    <property type="protein sequence ID" value="MBA0815551.1"/>
    <property type="molecule type" value="Genomic_DNA"/>
</dbReference>
<feature type="compositionally biased region" description="Basic and acidic residues" evidence="4">
    <location>
        <begin position="1"/>
        <end position="15"/>
    </location>
</feature>
<dbReference type="AlphaFoldDB" id="A0A7J9I097"/>
<comment type="similarity">
    <text evidence="1">Belongs to the mTERF family.</text>
</comment>
<dbReference type="PANTHER" id="PTHR13068">
    <property type="entry name" value="CGI-12 PROTEIN-RELATED"/>
    <property type="match status" value="1"/>
</dbReference>
<keyword evidence="6" id="KW-1185">Reference proteome</keyword>
<feature type="region of interest" description="Disordered" evidence="4">
    <location>
        <begin position="1"/>
        <end position="24"/>
    </location>
</feature>
<protein>
    <recommendedName>
        <fullName evidence="7">Embryo defective 2219</fullName>
    </recommendedName>
</protein>
<dbReference type="InterPro" id="IPR003690">
    <property type="entry name" value="MTERF"/>
</dbReference>
<organism evidence="5 6">
    <name type="scientific">Gossypium harknessii</name>
    <dbReference type="NCBI Taxonomy" id="34285"/>
    <lineage>
        <taxon>Eukaryota</taxon>
        <taxon>Viridiplantae</taxon>
        <taxon>Streptophyta</taxon>
        <taxon>Embryophyta</taxon>
        <taxon>Tracheophyta</taxon>
        <taxon>Spermatophyta</taxon>
        <taxon>Magnoliopsida</taxon>
        <taxon>eudicotyledons</taxon>
        <taxon>Gunneridae</taxon>
        <taxon>Pentapetalae</taxon>
        <taxon>rosids</taxon>
        <taxon>malvids</taxon>
        <taxon>Malvales</taxon>
        <taxon>Malvaceae</taxon>
        <taxon>Malvoideae</taxon>
        <taxon>Gossypium</taxon>
    </lineage>
</organism>
<feature type="non-terminal residue" evidence="5">
    <location>
        <position position="1"/>
    </location>
</feature>
<keyword evidence="2" id="KW-0805">Transcription regulation</keyword>
<evidence type="ECO:0000256" key="4">
    <source>
        <dbReference type="SAM" id="MobiDB-lite"/>
    </source>
</evidence>
<dbReference type="PANTHER" id="PTHR13068:SF98">
    <property type="entry name" value="TRANSCRIPTION TERMINATION FACTOR MTERF2, CHLOROPLASTIC"/>
    <property type="match status" value="1"/>
</dbReference>
<evidence type="ECO:0000256" key="2">
    <source>
        <dbReference type="ARBA" id="ARBA00022472"/>
    </source>
</evidence>
<dbReference type="Pfam" id="PF02536">
    <property type="entry name" value="mTERF"/>
    <property type="match status" value="1"/>
</dbReference>